<name>T1IHZ6_STRMM</name>
<keyword evidence="5" id="KW-1185">Reference proteome</keyword>
<feature type="signal peptide" evidence="2">
    <location>
        <begin position="1"/>
        <end position="23"/>
    </location>
</feature>
<dbReference type="PANTHER" id="PTHR23282:SF101">
    <property type="entry name" value="MAM DOMAIN-CONTAINING PROTEIN"/>
    <property type="match status" value="1"/>
</dbReference>
<sequence>MKGKVILLLLLTVFSKLSGNAKAEPGDCSFSEGNFCDYKLFDQDWQWTVIRNTTLDDHTSKTGGFVAIDDDYEANSTTARLYSPKFEPTGSKQRCLTFWYRLMGNRIKTFGVIIQNVEAQKDGGTVVWSTSTETNYYWKYAQVPISSNYTHVIHFEAIRSGKNTFEMNNYIDIDDILLIQGPCSVIPDNAKTNSTPNPIPKQKEELQPTPHSNSPNNCTFDANTLCTWKQEANNTLNWTLKKGAARLSQYTGPKFDHTFGSGRKKGYYIYIDVFDKDVGKSAKLQSVDILPDEVGCLTFWYHMWGASINTLNVYAQVGNDNNLVWTRKKTQGNEWLQAHVDFSQITKKFNIVFEAIAHPTNRLCSIALDDISLSKENCPTDDNFCDFETSNCGYDGEGNDIWKVTGAHYSTVAPIPIDHTFNTGYGHYMALNASGLDLENEIKLKSPLLELSTTKCLKFSYFIKFASATTLYVTLSHRENPILEANYFRDFTGSWKVARATIDATTAASQLNFNAKIMSDTDFIAIDDIELTDGACSRLGECNFEDKNLCTWTNGVDDDFDWQLQNGKTISVGTGPAADHTLGSSEGTYLYIETSRPQKLRDAARIISHGFQRTEKPWKCLHFWYNMIGRDIGKLTVFQRFQSDTETGLWQARGDQGRIGDSEWHYAQVPVPSNAASYQLILEATVGGSYGDIAIDDIVVTDELCSITPYNADNNMVLPSIPTTVPPMTKELFEIIDCYFLNNLCEWTNVNTSIYNNWAVANKTKTANQKYLPDGDLYAFAQNDALSPYYENVTYTLLTPELITKSKDDHLCFNFHYYMFGPNNGELTLYMDLYDGKNPTTSIVWKKNKYSIDKWKKTGVTINMPGRTFRLRLVAKISYGNVVAVKNFQLQLADCYDSDEVCDFTMHSCGFEPDLNETVAWGVVRPTEVTNGPAIDHTSLTADGAFAFVENNAVPAQGRYVSPRYSKYMGPQCLSFWYYMSGAGNGLLSVQLKYKKDDNEIIYSPDLWQRIGDKGNRWHRGEVTISTYEEFHIVFFANFTNTNPRYYMAIDDILMTPSACDLPGSCSFDNEFCGFTNDLDQRINWMVGKGTTHNPQYITGPVISADGNGLYAYLDYSFGQWYDQSVSKLRSEEFKGTLESPTFCLEFAYVKFEKYGVTSTLQIFVNRLDRTGGLEIPIWKTTETNPFTDWNQANVVFNCSSEFEIIFEATNQMSSSVFIGIDEIALHSGPDCIKPETETNITEIPDELYRCNFDDANKCGWELSKDDSFKNDKWIVTNALNSKDLGPNHDHTMKTNKGFYALADNWVTTSRMSTNGTIKYGKIACFQFWYNAYSPYSSIHILQIYLRTEDQQETLVWNGSATSGDTWKLAQISIRNFINYEIIIQAAKRRYSSGHIAIDDVVLLLSECPVTSKLTSDKPIGHKNLYHNLSLTISI</sequence>
<dbReference type="PANTHER" id="PTHR23282">
    <property type="entry name" value="APICAL ENDOSOMAL GLYCOPROTEIN PRECURSOR"/>
    <property type="match status" value="1"/>
</dbReference>
<dbReference type="InterPro" id="IPR051560">
    <property type="entry name" value="MAM_domain-containing"/>
</dbReference>
<dbReference type="PhylomeDB" id="T1IHZ6"/>
<feature type="chain" id="PRO_5004589719" description="MAM domain-containing protein" evidence="2">
    <location>
        <begin position="24"/>
        <end position="1435"/>
    </location>
</feature>
<dbReference type="STRING" id="126957.T1IHZ6"/>
<dbReference type="HOGENOM" id="CLU_002270_0_0_1"/>
<dbReference type="Pfam" id="PF00629">
    <property type="entry name" value="MAM"/>
    <property type="match status" value="8"/>
</dbReference>
<dbReference type="GO" id="GO:0016020">
    <property type="term" value="C:membrane"/>
    <property type="evidence" value="ECO:0007669"/>
    <property type="project" value="InterPro"/>
</dbReference>
<dbReference type="eggNOG" id="ENOG502R0P7">
    <property type="taxonomic scope" value="Eukaryota"/>
</dbReference>
<dbReference type="InterPro" id="IPR000998">
    <property type="entry name" value="MAM_dom"/>
</dbReference>
<evidence type="ECO:0000256" key="2">
    <source>
        <dbReference type="SAM" id="SignalP"/>
    </source>
</evidence>
<feature type="domain" description="MAM" evidence="3">
    <location>
        <begin position="1249"/>
        <end position="1410"/>
    </location>
</feature>
<reference evidence="5" key="1">
    <citation type="submission" date="2011-05" db="EMBL/GenBank/DDBJ databases">
        <authorList>
            <person name="Richards S.R."/>
            <person name="Qu J."/>
            <person name="Jiang H."/>
            <person name="Jhangiani S.N."/>
            <person name="Agravi P."/>
            <person name="Goodspeed R."/>
            <person name="Gross S."/>
            <person name="Mandapat C."/>
            <person name="Jackson L."/>
            <person name="Mathew T."/>
            <person name="Pu L."/>
            <person name="Thornton R."/>
            <person name="Saada N."/>
            <person name="Wilczek-Boney K.B."/>
            <person name="Lee S."/>
            <person name="Kovar C."/>
            <person name="Wu Y."/>
            <person name="Scherer S.E."/>
            <person name="Worley K.C."/>
            <person name="Muzny D.M."/>
            <person name="Gibbs R."/>
        </authorList>
    </citation>
    <scope>NUCLEOTIDE SEQUENCE</scope>
    <source>
        <strain evidence="5">Brora</strain>
    </source>
</reference>
<feature type="domain" description="MAM" evidence="3">
    <location>
        <begin position="736"/>
        <end position="897"/>
    </location>
</feature>
<evidence type="ECO:0000256" key="1">
    <source>
        <dbReference type="SAM" id="MobiDB-lite"/>
    </source>
</evidence>
<dbReference type="SUPFAM" id="SSF49899">
    <property type="entry name" value="Concanavalin A-like lectins/glucanases"/>
    <property type="match status" value="8"/>
</dbReference>
<feature type="region of interest" description="Disordered" evidence="1">
    <location>
        <begin position="189"/>
        <end position="214"/>
    </location>
</feature>
<dbReference type="EMBL" id="JH430052">
    <property type="status" value="NOT_ANNOTATED_CDS"/>
    <property type="molecule type" value="Genomic_DNA"/>
</dbReference>
<organism evidence="4 5">
    <name type="scientific">Strigamia maritima</name>
    <name type="common">European centipede</name>
    <name type="synonym">Geophilus maritimus</name>
    <dbReference type="NCBI Taxonomy" id="126957"/>
    <lineage>
        <taxon>Eukaryota</taxon>
        <taxon>Metazoa</taxon>
        <taxon>Ecdysozoa</taxon>
        <taxon>Arthropoda</taxon>
        <taxon>Myriapoda</taxon>
        <taxon>Chilopoda</taxon>
        <taxon>Pleurostigmophora</taxon>
        <taxon>Geophilomorpha</taxon>
        <taxon>Linotaeniidae</taxon>
        <taxon>Strigamia</taxon>
    </lineage>
</organism>
<dbReference type="OMA" id="ANESEWW"/>
<feature type="domain" description="MAM" evidence="3">
    <location>
        <begin position="900"/>
        <end position="1062"/>
    </location>
</feature>
<feature type="domain" description="MAM" evidence="3">
    <location>
        <begin position="383"/>
        <end position="538"/>
    </location>
</feature>
<dbReference type="InterPro" id="IPR013320">
    <property type="entry name" value="ConA-like_dom_sf"/>
</dbReference>
<feature type="domain" description="MAM" evidence="3">
    <location>
        <begin position="1064"/>
        <end position="1234"/>
    </location>
</feature>
<dbReference type="CDD" id="cd06263">
    <property type="entry name" value="MAM"/>
    <property type="match status" value="7"/>
</dbReference>
<dbReference type="EnsemblMetazoa" id="SMAR000478-RA">
    <property type="protein sequence ID" value="SMAR000478-PA"/>
    <property type="gene ID" value="SMAR000478"/>
</dbReference>
<feature type="domain" description="MAM" evidence="3">
    <location>
        <begin position="26"/>
        <end position="185"/>
    </location>
</feature>
<keyword evidence="2" id="KW-0732">Signal</keyword>
<dbReference type="PROSITE" id="PS50060">
    <property type="entry name" value="MAM_2"/>
    <property type="match status" value="8"/>
</dbReference>
<feature type="domain" description="MAM" evidence="3">
    <location>
        <begin position="216"/>
        <end position="380"/>
    </location>
</feature>
<dbReference type="Proteomes" id="UP000014500">
    <property type="component" value="Unassembled WGS sequence"/>
</dbReference>
<reference evidence="4" key="2">
    <citation type="submission" date="2015-02" db="UniProtKB">
        <authorList>
            <consortium name="EnsemblMetazoa"/>
        </authorList>
    </citation>
    <scope>IDENTIFICATION</scope>
</reference>
<feature type="domain" description="MAM" evidence="3">
    <location>
        <begin position="540"/>
        <end position="707"/>
    </location>
</feature>
<dbReference type="SMART" id="SM00137">
    <property type="entry name" value="MAM"/>
    <property type="match status" value="7"/>
</dbReference>
<dbReference type="Gene3D" id="2.60.120.200">
    <property type="match status" value="8"/>
</dbReference>
<evidence type="ECO:0000313" key="4">
    <source>
        <dbReference type="EnsemblMetazoa" id="SMAR000478-PA"/>
    </source>
</evidence>
<evidence type="ECO:0000313" key="5">
    <source>
        <dbReference type="Proteomes" id="UP000014500"/>
    </source>
</evidence>
<accession>T1IHZ6</accession>
<protein>
    <recommendedName>
        <fullName evidence="3">MAM domain-containing protein</fullName>
    </recommendedName>
</protein>
<proteinExistence type="predicted"/>
<evidence type="ECO:0000259" key="3">
    <source>
        <dbReference type="PROSITE" id="PS50060"/>
    </source>
</evidence>